<dbReference type="InterPro" id="IPR050074">
    <property type="entry name" value="DHO_dehydrogenase"/>
</dbReference>
<evidence type="ECO:0000313" key="15">
    <source>
        <dbReference type="EMBL" id="CAA6815925.1"/>
    </source>
</evidence>
<dbReference type="PROSITE" id="PS00912">
    <property type="entry name" value="DHODEHASE_2"/>
    <property type="match status" value="1"/>
</dbReference>
<proteinExistence type="inferred from homology"/>
<keyword evidence="9 13" id="KW-0665">Pyrimidine biosynthesis</keyword>
<feature type="binding site" evidence="13">
    <location>
        <position position="67"/>
    </location>
    <ligand>
        <name>substrate</name>
    </ligand>
</feature>
<feature type="binding site" evidence="13">
    <location>
        <begin position="247"/>
        <end position="248"/>
    </location>
    <ligand>
        <name>substrate</name>
    </ligand>
</feature>
<dbReference type="EC" id="1.3.5.2" evidence="13"/>
<evidence type="ECO:0000256" key="9">
    <source>
        <dbReference type="ARBA" id="ARBA00022975"/>
    </source>
</evidence>
<keyword evidence="11 13" id="KW-0472">Membrane</keyword>
<dbReference type="InterPro" id="IPR005720">
    <property type="entry name" value="Dihydroorotate_DH_cat"/>
</dbReference>
<comment type="pathway">
    <text evidence="3 13">Pyrimidine metabolism; UMP biosynthesis via de novo pathway; orotate from (S)-dihydroorotate (quinone route): step 1/1.</text>
</comment>
<comment type="similarity">
    <text evidence="4 13">Belongs to the dihydroorotate dehydrogenase family. Type 2 subfamily.</text>
</comment>
<dbReference type="NCBIfam" id="NF003646">
    <property type="entry name" value="PRK05286.1-4"/>
    <property type="match status" value="1"/>
</dbReference>
<comment type="subcellular location">
    <subcellularLocation>
        <location evidence="2 13">Cell membrane</location>
        <topology evidence="2 13">Peripheral membrane protein</topology>
    </subcellularLocation>
</comment>
<feature type="binding site" evidence="13">
    <location>
        <position position="87"/>
    </location>
    <ligand>
        <name>FMN</name>
        <dbReference type="ChEBI" id="CHEBI:58210"/>
    </ligand>
</feature>
<feature type="domain" description="Dihydroorotate dehydrogenase catalytic" evidence="14">
    <location>
        <begin position="48"/>
        <end position="337"/>
    </location>
</feature>
<dbReference type="CDD" id="cd04738">
    <property type="entry name" value="DHOD_2_like"/>
    <property type="match status" value="1"/>
</dbReference>
<evidence type="ECO:0000256" key="6">
    <source>
        <dbReference type="ARBA" id="ARBA00022475"/>
    </source>
</evidence>
<comment type="catalytic activity">
    <reaction evidence="12 13">
        <text>(S)-dihydroorotate + a quinone = orotate + a quinol</text>
        <dbReference type="Rhea" id="RHEA:30187"/>
        <dbReference type="ChEBI" id="CHEBI:24646"/>
        <dbReference type="ChEBI" id="CHEBI:30839"/>
        <dbReference type="ChEBI" id="CHEBI:30864"/>
        <dbReference type="ChEBI" id="CHEBI:132124"/>
        <dbReference type="EC" id="1.3.5.2"/>
    </reaction>
</comment>
<organism evidence="15">
    <name type="scientific">uncultured Thiotrichaceae bacterium</name>
    <dbReference type="NCBI Taxonomy" id="298394"/>
    <lineage>
        <taxon>Bacteria</taxon>
        <taxon>Pseudomonadati</taxon>
        <taxon>Pseudomonadota</taxon>
        <taxon>Gammaproteobacteria</taxon>
        <taxon>Thiotrichales</taxon>
        <taxon>Thiotrichaceae</taxon>
        <taxon>environmental samples</taxon>
    </lineage>
</organism>
<dbReference type="NCBIfam" id="NF003645">
    <property type="entry name" value="PRK05286.1-2"/>
    <property type="match status" value="1"/>
</dbReference>
<comment type="cofactor">
    <cofactor evidence="13">
        <name>FMN</name>
        <dbReference type="ChEBI" id="CHEBI:58210"/>
    </cofactor>
    <text evidence="13">Binds 1 FMN per subunit.</text>
</comment>
<keyword evidence="8 13" id="KW-0288">FMN</keyword>
<keyword evidence="10 13" id="KW-0560">Oxidoreductase</keyword>
<feature type="binding site" evidence="13">
    <location>
        <begin position="319"/>
        <end position="320"/>
    </location>
    <ligand>
        <name>FMN</name>
        <dbReference type="ChEBI" id="CHEBI:58210"/>
    </ligand>
</feature>
<feature type="binding site" evidence="13">
    <location>
        <position position="298"/>
    </location>
    <ligand>
        <name>FMN</name>
        <dbReference type="ChEBI" id="CHEBI:58210"/>
    </ligand>
</feature>
<evidence type="ECO:0000256" key="2">
    <source>
        <dbReference type="ARBA" id="ARBA00004202"/>
    </source>
</evidence>
<feature type="binding site" evidence="13">
    <location>
        <position position="173"/>
    </location>
    <ligand>
        <name>FMN</name>
        <dbReference type="ChEBI" id="CHEBI:58210"/>
    </ligand>
</feature>
<dbReference type="GO" id="GO:0005886">
    <property type="term" value="C:plasma membrane"/>
    <property type="evidence" value="ECO:0007669"/>
    <property type="project" value="UniProtKB-SubCell"/>
</dbReference>
<dbReference type="UniPathway" id="UPA00070">
    <property type="reaction ID" value="UER00946"/>
</dbReference>
<evidence type="ECO:0000256" key="13">
    <source>
        <dbReference type="HAMAP-Rule" id="MF_00225"/>
    </source>
</evidence>
<feature type="binding site" evidence="13">
    <location>
        <position position="246"/>
    </location>
    <ligand>
        <name>FMN</name>
        <dbReference type="ChEBI" id="CHEBI:58210"/>
    </ligand>
</feature>
<comment type="subunit">
    <text evidence="5 13">Monomer.</text>
</comment>
<feature type="binding site" evidence="13">
    <location>
        <position position="178"/>
    </location>
    <ligand>
        <name>substrate</name>
    </ligand>
</feature>
<evidence type="ECO:0000259" key="14">
    <source>
        <dbReference type="Pfam" id="PF01180"/>
    </source>
</evidence>
<dbReference type="GO" id="GO:0044205">
    <property type="term" value="P:'de novo' UMP biosynthetic process"/>
    <property type="evidence" value="ECO:0007669"/>
    <property type="project" value="UniProtKB-UniRule"/>
</dbReference>
<dbReference type="Gene3D" id="3.20.20.70">
    <property type="entry name" value="Aldolase class I"/>
    <property type="match status" value="1"/>
</dbReference>
<accession>A0A6S6TLQ6</accession>
<gene>
    <name evidence="13" type="primary">pyrD</name>
    <name evidence="15" type="ORF">HELGO_WM16765</name>
</gene>
<feature type="active site" description="Nucleophile" evidence="13">
    <location>
        <position position="176"/>
    </location>
</feature>
<feature type="binding site" evidence="13">
    <location>
        <position position="173"/>
    </location>
    <ligand>
        <name>substrate</name>
    </ligand>
</feature>
<reference evidence="15" key="1">
    <citation type="submission" date="2020-01" db="EMBL/GenBank/DDBJ databases">
        <authorList>
            <person name="Meier V. D."/>
            <person name="Meier V D."/>
        </authorList>
    </citation>
    <scope>NUCLEOTIDE SEQUENCE</scope>
    <source>
        <strain evidence="15">HLG_WM_MAG_07</strain>
    </source>
</reference>
<protein>
    <recommendedName>
        <fullName evidence="13">Dihydroorotate dehydrogenase (quinone)</fullName>
        <ecNumber evidence="13">1.3.5.2</ecNumber>
    </recommendedName>
    <alternativeName>
        <fullName evidence="13">DHOdehase</fullName>
        <shortName evidence="13">DHOD</shortName>
        <shortName evidence="13">DHODase</shortName>
    </alternativeName>
    <alternativeName>
        <fullName evidence="13">Dihydroorotate oxidase</fullName>
    </alternativeName>
</protein>
<dbReference type="SUPFAM" id="SSF51395">
    <property type="entry name" value="FMN-linked oxidoreductases"/>
    <property type="match status" value="1"/>
</dbReference>
<dbReference type="GO" id="GO:0106430">
    <property type="term" value="F:dihydroorotate dehydrogenase (quinone) activity"/>
    <property type="evidence" value="ECO:0007669"/>
    <property type="project" value="UniProtKB-EC"/>
</dbReference>
<sequence>MYSTLRSLIFRLSPETSHNFSLAALSTLHKLKLLKLFYPKLAENKQPVKVMGLQFPNKLGLAAGLDKNADHLDALGALGFGFVEVGTVTPKPQEGNPKPRLFRLADHDAIINRMGFNNKGVEHLLQQVKQSRYSGIIGINIGKNLTTSVENALDDYLVAMRSVYESADYITINISSPNTPGLRSLQYGEELDKLLSRLVEERVTLQETTKKYTPIAVKVAPDLSSEEIASISEILQKNSIDAVIATNTTLSREAVADDAQAEEQGGLSGAPLTERSTEVIRAFYSHLQGSVPIIGVGGICSAADAQAKLDAGAELVQIYSCLIYQGPELINDILKKL</sequence>
<dbReference type="PANTHER" id="PTHR48109:SF4">
    <property type="entry name" value="DIHYDROOROTATE DEHYDROGENASE (QUINONE), MITOCHONDRIAL"/>
    <property type="match status" value="1"/>
</dbReference>
<name>A0A6S6TLQ6_9GAMM</name>
<dbReference type="Pfam" id="PF01180">
    <property type="entry name" value="DHO_dh"/>
    <property type="match status" value="1"/>
</dbReference>
<dbReference type="InterPro" id="IPR012135">
    <property type="entry name" value="Dihydroorotate_DH_1_2"/>
</dbReference>
<evidence type="ECO:0000256" key="12">
    <source>
        <dbReference type="ARBA" id="ARBA00048639"/>
    </source>
</evidence>
<feature type="binding site" evidence="13">
    <location>
        <position position="218"/>
    </location>
    <ligand>
        <name>FMN</name>
        <dbReference type="ChEBI" id="CHEBI:58210"/>
    </ligand>
</feature>
<dbReference type="NCBIfam" id="NF003644">
    <property type="entry name" value="PRK05286.1-1"/>
    <property type="match status" value="1"/>
</dbReference>
<keyword evidence="7 13" id="KW-0285">Flavoprotein</keyword>
<dbReference type="GO" id="GO:0005737">
    <property type="term" value="C:cytoplasm"/>
    <property type="evidence" value="ECO:0007669"/>
    <property type="project" value="InterPro"/>
</dbReference>
<keyword evidence="6 13" id="KW-1003">Cell membrane</keyword>
<feature type="binding site" evidence="13">
    <location>
        <begin position="63"/>
        <end position="67"/>
    </location>
    <ligand>
        <name>FMN</name>
        <dbReference type="ChEBI" id="CHEBI:58210"/>
    </ligand>
</feature>
<comment type="function">
    <text evidence="1 13">Catalyzes the conversion of dihydroorotate to orotate with quinone as electron acceptor.</text>
</comment>
<feature type="binding site" evidence="13">
    <location>
        <position position="140"/>
    </location>
    <ligand>
        <name>FMN</name>
        <dbReference type="ChEBI" id="CHEBI:58210"/>
    </ligand>
</feature>
<evidence type="ECO:0000256" key="4">
    <source>
        <dbReference type="ARBA" id="ARBA00005359"/>
    </source>
</evidence>
<evidence type="ECO:0000256" key="10">
    <source>
        <dbReference type="ARBA" id="ARBA00023002"/>
    </source>
</evidence>
<dbReference type="NCBIfam" id="NF003652">
    <property type="entry name" value="PRK05286.2-5"/>
    <property type="match status" value="1"/>
</dbReference>
<dbReference type="FunFam" id="3.20.20.70:FF:000028">
    <property type="entry name" value="Dihydroorotate dehydrogenase (quinone)"/>
    <property type="match status" value="1"/>
</dbReference>
<dbReference type="InterPro" id="IPR001295">
    <property type="entry name" value="Dihydroorotate_DH_CS"/>
</dbReference>
<dbReference type="InterPro" id="IPR005719">
    <property type="entry name" value="Dihydroorotate_DH_2"/>
</dbReference>
<feature type="binding site" evidence="13">
    <location>
        <begin position="112"/>
        <end position="116"/>
    </location>
    <ligand>
        <name>substrate</name>
    </ligand>
</feature>
<dbReference type="HAMAP" id="MF_00225">
    <property type="entry name" value="DHO_dh_type2"/>
    <property type="match status" value="1"/>
</dbReference>
<dbReference type="NCBIfam" id="TIGR01036">
    <property type="entry name" value="pyrD_sub2"/>
    <property type="match status" value="1"/>
</dbReference>
<evidence type="ECO:0000256" key="5">
    <source>
        <dbReference type="ARBA" id="ARBA00011245"/>
    </source>
</evidence>
<dbReference type="InterPro" id="IPR013785">
    <property type="entry name" value="Aldolase_TIM"/>
</dbReference>
<dbReference type="PANTHER" id="PTHR48109">
    <property type="entry name" value="DIHYDROOROTATE DEHYDROGENASE (QUINONE), MITOCHONDRIAL-RELATED"/>
    <property type="match status" value="1"/>
</dbReference>
<evidence type="ECO:0000256" key="8">
    <source>
        <dbReference type="ARBA" id="ARBA00022643"/>
    </source>
</evidence>
<dbReference type="AlphaFoldDB" id="A0A6S6TLQ6"/>
<dbReference type="PIRSF" id="PIRSF000164">
    <property type="entry name" value="DHO_oxidase"/>
    <property type="match status" value="1"/>
</dbReference>
<dbReference type="PROSITE" id="PS00911">
    <property type="entry name" value="DHODEHASE_1"/>
    <property type="match status" value="1"/>
</dbReference>
<evidence type="ECO:0000256" key="11">
    <source>
        <dbReference type="ARBA" id="ARBA00023136"/>
    </source>
</evidence>
<evidence type="ECO:0000256" key="1">
    <source>
        <dbReference type="ARBA" id="ARBA00003125"/>
    </source>
</evidence>
<evidence type="ECO:0000256" key="7">
    <source>
        <dbReference type="ARBA" id="ARBA00022630"/>
    </source>
</evidence>
<dbReference type="GO" id="GO:0006207">
    <property type="term" value="P:'de novo' pyrimidine nucleobase biosynthetic process"/>
    <property type="evidence" value="ECO:0007669"/>
    <property type="project" value="UniProtKB-UniRule"/>
</dbReference>
<feature type="binding site" evidence="13">
    <location>
        <position position="269"/>
    </location>
    <ligand>
        <name>FMN</name>
        <dbReference type="ChEBI" id="CHEBI:58210"/>
    </ligand>
</feature>
<evidence type="ECO:0000256" key="3">
    <source>
        <dbReference type="ARBA" id="ARBA00005161"/>
    </source>
</evidence>
<dbReference type="EMBL" id="CACVAY010000073">
    <property type="protein sequence ID" value="CAA6815925.1"/>
    <property type="molecule type" value="Genomic_DNA"/>
</dbReference>